<evidence type="ECO:0000313" key="3">
    <source>
        <dbReference type="Proteomes" id="UP000188729"/>
    </source>
</evidence>
<protein>
    <recommendedName>
        <fullName evidence="1">DUF2147 domain-containing protein</fullName>
    </recommendedName>
</protein>
<keyword evidence="3" id="KW-1185">Reference proteome</keyword>
<name>A0A1V2ESH0_9SPHN</name>
<evidence type="ECO:0000259" key="1">
    <source>
        <dbReference type="Pfam" id="PF09917"/>
    </source>
</evidence>
<dbReference type="STRING" id="1915074.SPHI_23460"/>
<sequence length="167" mass="17644">MYKSKLYNAGHPNRRLTIVRLPAPADNSRMTITRIAAALGALTLAGAANAAQPIAGRWITEDGSAIVQVGPCGSSTCGRIAAVLKQRSGAAATDVNNPDAKLRSRAIVGMPILSGFSDAGDDWRGRIYDPRNGKTYKSIVSRAADGTLKVKGCVAFICQTQTWKSAR</sequence>
<dbReference type="Pfam" id="PF09917">
    <property type="entry name" value="DUF2147"/>
    <property type="match status" value="1"/>
</dbReference>
<accession>A0A1V2ESH0</accession>
<gene>
    <name evidence="2" type="ORF">SPHI_23460</name>
</gene>
<proteinExistence type="predicted"/>
<dbReference type="PANTHER" id="PTHR36919:SF2">
    <property type="entry name" value="BLL6627 PROTEIN"/>
    <property type="match status" value="1"/>
</dbReference>
<dbReference type="Proteomes" id="UP000188729">
    <property type="component" value="Unassembled WGS sequence"/>
</dbReference>
<comment type="caution">
    <text evidence="2">The sequence shown here is derived from an EMBL/GenBank/DDBJ whole genome shotgun (WGS) entry which is preliminary data.</text>
</comment>
<dbReference type="AlphaFoldDB" id="A0A1V2ESH0"/>
<reference evidence="2 3" key="1">
    <citation type="submission" date="2016-11" db="EMBL/GenBank/DDBJ databases">
        <title>Genome sequence of Sphingomonas jeddahensis G39.</title>
        <authorList>
            <person name="Poehlein A."/>
            <person name="Wuebbeler J.H."/>
            <person name="Steinbuechel A."/>
            <person name="Daniel R."/>
        </authorList>
    </citation>
    <scope>NUCLEOTIDE SEQUENCE [LARGE SCALE GENOMIC DNA]</scope>
    <source>
        <strain evidence="2 3">G39</strain>
    </source>
</reference>
<dbReference type="InterPro" id="IPR019223">
    <property type="entry name" value="DUF2147"/>
</dbReference>
<dbReference type="PANTHER" id="PTHR36919">
    <property type="entry name" value="BLR1215 PROTEIN"/>
    <property type="match status" value="1"/>
</dbReference>
<evidence type="ECO:0000313" key="2">
    <source>
        <dbReference type="EMBL" id="ONF95447.1"/>
    </source>
</evidence>
<dbReference type="EMBL" id="MPSB01000011">
    <property type="protein sequence ID" value="ONF95447.1"/>
    <property type="molecule type" value="Genomic_DNA"/>
</dbReference>
<feature type="domain" description="DUF2147" evidence="1">
    <location>
        <begin position="56"/>
        <end position="164"/>
    </location>
</feature>
<dbReference type="Gene3D" id="2.40.128.520">
    <property type="match status" value="1"/>
</dbReference>
<organism evidence="2 3">
    <name type="scientific">Sphingomonas jeddahensis</name>
    <dbReference type="NCBI Taxonomy" id="1915074"/>
    <lineage>
        <taxon>Bacteria</taxon>
        <taxon>Pseudomonadati</taxon>
        <taxon>Pseudomonadota</taxon>
        <taxon>Alphaproteobacteria</taxon>
        <taxon>Sphingomonadales</taxon>
        <taxon>Sphingomonadaceae</taxon>
        <taxon>Sphingomonas</taxon>
    </lineage>
</organism>